<keyword evidence="2 10" id="KW-0547">Nucleotide-binding</keyword>
<organism evidence="13">
    <name type="scientific">Aplanochytrium stocchinoi</name>
    <dbReference type="NCBI Taxonomy" id="215587"/>
    <lineage>
        <taxon>Eukaryota</taxon>
        <taxon>Sar</taxon>
        <taxon>Stramenopiles</taxon>
        <taxon>Bigyra</taxon>
        <taxon>Labyrinthulomycetes</taxon>
        <taxon>Thraustochytrida</taxon>
        <taxon>Thraustochytriidae</taxon>
        <taxon>Aplanochytrium</taxon>
    </lineage>
</organism>
<evidence type="ECO:0000256" key="6">
    <source>
        <dbReference type="ARBA" id="ARBA00038999"/>
    </source>
</evidence>
<evidence type="ECO:0000256" key="8">
    <source>
        <dbReference type="ARBA" id="ARBA00049299"/>
    </source>
</evidence>
<dbReference type="InterPro" id="IPR008271">
    <property type="entry name" value="Ser/Thr_kinase_AS"/>
</dbReference>
<dbReference type="EC" id="2.7.12.2" evidence="6"/>
<keyword evidence="3" id="KW-0418">Kinase</keyword>
<dbReference type="Gene3D" id="3.30.200.20">
    <property type="entry name" value="Phosphorylase Kinase, domain 1"/>
    <property type="match status" value="1"/>
</dbReference>
<proteinExistence type="inferred from homology"/>
<dbReference type="PROSITE" id="PS00107">
    <property type="entry name" value="PROTEIN_KINASE_ATP"/>
    <property type="match status" value="1"/>
</dbReference>
<comment type="catalytic activity">
    <reaction evidence="7">
        <text>L-seryl-[protein] + ATP = O-phospho-L-seryl-[protein] + ADP + H(+)</text>
        <dbReference type="Rhea" id="RHEA:17989"/>
        <dbReference type="Rhea" id="RHEA-COMP:9863"/>
        <dbReference type="Rhea" id="RHEA-COMP:11604"/>
        <dbReference type="ChEBI" id="CHEBI:15378"/>
        <dbReference type="ChEBI" id="CHEBI:29999"/>
        <dbReference type="ChEBI" id="CHEBI:30616"/>
        <dbReference type="ChEBI" id="CHEBI:83421"/>
        <dbReference type="ChEBI" id="CHEBI:456216"/>
        <dbReference type="EC" id="2.7.12.2"/>
    </reaction>
</comment>
<evidence type="ECO:0000313" key="13">
    <source>
        <dbReference type="EMBL" id="CAE0433258.1"/>
    </source>
</evidence>
<keyword evidence="11" id="KW-0723">Serine/threonine-protein kinase</keyword>
<evidence type="ECO:0000256" key="4">
    <source>
        <dbReference type="ARBA" id="ARBA00022840"/>
    </source>
</evidence>
<dbReference type="AlphaFoldDB" id="A0A7S3LKA0"/>
<comment type="catalytic activity">
    <reaction evidence="9">
        <text>L-tyrosyl-[protein] + ATP = O-phospho-L-tyrosyl-[protein] + ADP + H(+)</text>
        <dbReference type="Rhea" id="RHEA:10596"/>
        <dbReference type="Rhea" id="RHEA-COMP:10136"/>
        <dbReference type="Rhea" id="RHEA-COMP:20101"/>
        <dbReference type="ChEBI" id="CHEBI:15378"/>
        <dbReference type="ChEBI" id="CHEBI:30616"/>
        <dbReference type="ChEBI" id="CHEBI:46858"/>
        <dbReference type="ChEBI" id="CHEBI:61978"/>
        <dbReference type="ChEBI" id="CHEBI:456216"/>
        <dbReference type="EC" id="2.7.12.2"/>
    </reaction>
</comment>
<comment type="catalytic activity">
    <reaction evidence="8">
        <text>L-threonyl-[protein] + ATP = O-phospho-L-threonyl-[protein] + ADP + H(+)</text>
        <dbReference type="Rhea" id="RHEA:46608"/>
        <dbReference type="Rhea" id="RHEA-COMP:11060"/>
        <dbReference type="Rhea" id="RHEA-COMP:11605"/>
        <dbReference type="ChEBI" id="CHEBI:15378"/>
        <dbReference type="ChEBI" id="CHEBI:30013"/>
        <dbReference type="ChEBI" id="CHEBI:30616"/>
        <dbReference type="ChEBI" id="CHEBI:61977"/>
        <dbReference type="ChEBI" id="CHEBI:456216"/>
        <dbReference type="EC" id="2.7.12.2"/>
    </reaction>
</comment>
<evidence type="ECO:0000256" key="2">
    <source>
        <dbReference type="ARBA" id="ARBA00022741"/>
    </source>
</evidence>
<dbReference type="GO" id="GO:0004708">
    <property type="term" value="F:MAP kinase kinase activity"/>
    <property type="evidence" value="ECO:0007669"/>
    <property type="project" value="UniProtKB-EC"/>
</dbReference>
<sequence>MGYFFLNPPKQQLSQVPENFPYNIAPTAWLANCYNGFKNKYLRYKTQAEFKRQCFRLLNAVDLVKELESMPLETERFKYVSCLGTGATSKVELVKDIKKDKRFAMKIFALKEIIGSSDNCSSYVNIKIYHKLRGTNAYDRWHMKIVLTDRGDVGDTNDNFTEEEMSPSECATRFLSSVISQQITALKNEIDILLSLRKAPYIIEFYGSYVDIRKKNIFLCTQFCDTSLEYILKRCKVFDAEQLQAVAASILLGLHEINKIGYIHLDIKPENVLVSKDGTIRICDFGSAVKIGHTPQASTLGTARYYSPELHFALYNGEGFLHGGYYHVDGITGMKDFFESEQKVIKCDIWAFGITMLTLSVGMDVVNSLIREDEKDFILGLIFHMHRTNASDSLLAPGYLNGHDDENELARSIGAGKKLLSGLKKVYLQNAVGKKFPDFLKRALIFNRSDRPSVNELLGSDFINGEIDVVELENDQGRSRGHTKAWKQISDMLSKEYDKP</sequence>
<dbReference type="PANTHER" id="PTHR48013:SF9">
    <property type="entry name" value="DUAL SPECIFICITY MITOGEN-ACTIVATED PROTEIN KINASE KINASE 5"/>
    <property type="match status" value="1"/>
</dbReference>
<dbReference type="InterPro" id="IPR000719">
    <property type="entry name" value="Prot_kinase_dom"/>
</dbReference>
<evidence type="ECO:0000256" key="7">
    <source>
        <dbReference type="ARBA" id="ARBA00049014"/>
    </source>
</evidence>
<dbReference type="EMBL" id="HBIN01005003">
    <property type="protein sequence ID" value="CAE0433258.1"/>
    <property type="molecule type" value="Transcribed_RNA"/>
</dbReference>
<dbReference type="InterPro" id="IPR017441">
    <property type="entry name" value="Protein_kinase_ATP_BS"/>
</dbReference>
<evidence type="ECO:0000256" key="3">
    <source>
        <dbReference type="ARBA" id="ARBA00022777"/>
    </source>
</evidence>
<evidence type="ECO:0000256" key="5">
    <source>
        <dbReference type="ARBA" id="ARBA00038035"/>
    </source>
</evidence>
<dbReference type="GO" id="GO:0004674">
    <property type="term" value="F:protein serine/threonine kinase activity"/>
    <property type="evidence" value="ECO:0007669"/>
    <property type="project" value="UniProtKB-KW"/>
</dbReference>
<accession>A0A7S3LKA0</accession>
<protein>
    <recommendedName>
        <fullName evidence="6">mitogen-activated protein kinase kinase</fullName>
        <ecNumber evidence="6">2.7.12.2</ecNumber>
    </recommendedName>
</protein>
<evidence type="ECO:0000259" key="12">
    <source>
        <dbReference type="PROSITE" id="PS50011"/>
    </source>
</evidence>
<evidence type="ECO:0000256" key="11">
    <source>
        <dbReference type="RuleBase" id="RU000304"/>
    </source>
</evidence>
<evidence type="ECO:0000256" key="9">
    <source>
        <dbReference type="ARBA" id="ARBA00051693"/>
    </source>
</evidence>
<keyword evidence="4 10" id="KW-0067">ATP-binding</keyword>
<keyword evidence="1" id="KW-0808">Transferase</keyword>
<dbReference type="GO" id="GO:0005524">
    <property type="term" value="F:ATP binding"/>
    <property type="evidence" value="ECO:0007669"/>
    <property type="project" value="UniProtKB-UniRule"/>
</dbReference>
<dbReference type="InterPro" id="IPR011009">
    <property type="entry name" value="Kinase-like_dom_sf"/>
</dbReference>
<name>A0A7S3LKA0_9STRA</name>
<feature type="binding site" evidence="10">
    <location>
        <position position="111"/>
    </location>
    <ligand>
        <name>ATP</name>
        <dbReference type="ChEBI" id="CHEBI:30616"/>
    </ligand>
</feature>
<dbReference type="SUPFAM" id="SSF56112">
    <property type="entry name" value="Protein kinase-like (PK-like)"/>
    <property type="match status" value="1"/>
</dbReference>
<evidence type="ECO:0000256" key="1">
    <source>
        <dbReference type="ARBA" id="ARBA00022679"/>
    </source>
</evidence>
<gene>
    <name evidence="13" type="ORF">ASTO00021_LOCUS3579</name>
</gene>
<comment type="similarity">
    <text evidence="5">Belongs to the protein kinase superfamily. STE Ser/Thr protein kinase family. MAP kinase kinase subfamily.</text>
</comment>
<dbReference type="Pfam" id="PF00069">
    <property type="entry name" value="Pkinase"/>
    <property type="match status" value="1"/>
</dbReference>
<dbReference type="PROSITE" id="PS50011">
    <property type="entry name" value="PROTEIN_KINASE_DOM"/>
    <property type="match status" value="1"/>
</dbReference>
<dbReference type="PANTHER" id="PTHR48013">
    <property type="entry name" value="DUAL SPECIFICITY MITOGEN-ACTIVATED PROTEIN KINASE KINASE 5-RELATED"/>
    <property type="match status" value="1"/>
</dbReference>
<feature type="domain" description="Protein kinase" evidence="12">
    <location>
        <begin position="77"/>
        <end position="463"/>
    </location>
</feature>
<dbReference type="PROSITE" id="PS00108">
    <property type="entry name" value="PROTEIN_KINASE_ST"/>
    <property type="match status" value="1"/>
</dbReference>
<evidence type="ECO:0000256" key="10">
    <source>
        <dbReference type="PROSITE-ProRule" id="PRU10141"/>
    </source>
</evidence>
<dbReference type="SMART" id="SM00220">
    <property type="entry name" value="S_TKc"/>
    <property type="match status" value="1"/>
</dbReference>
<dbReference type="Gene3D" id="1.10.510.10">
    <property type="entry name" value="Transferase(Phosphotransferase) domain 1"/>
    <property type="match status" value="1"/>
</dbReference>
<reference evidence="13" key="1">
    <citation type="submission" date="2021-01" db="EMBL/GenBank/DDBJ databases">
        <authorList>
            <person name="Corre E."/>
            <person name="Pelletier E."/>
            <person name="Niang G."/>
            <person name="Scheremetjew M."/>
            <person name="Finn R."/>
            <person name="Kale V."/>
            <person name="Holt S."/>
            <person name="Cochrane G."/>
            <person name="Meng A."/>
            <person name="Brown T."/>
            <person name="Cohen L."/>
        </authorList>
    </citation>
    <scope>NUCLEOTIDE SEQUENCE</scope>
    <source>
        <strain evidence="13">GSBS06</strain>
    </source>
</reference>